<dbReference type="Proteomes" id="UP001634393">
    <property type="component" value="Unassembled WGS sequence"/>
</dbReference>
<gene>
    <name evidence="2" type="ORF">ACJIZ3_025332</name>
</gene>
<evidence type="ECO:0000313" key="3">
    <source>
        <dbReference type="Proteomes" id="UP001634393"/>
    </source>
</evidence>
<dbReference type="EMBL" id="JBJXBP010000003">
    <property type="protein sequence ID" value="KAL3840741.1"/>
    <property type="molecule type" value="Genomic_DNA"/>
</dbReference>
<protein>
    <submittedName>
        <fullName evidence="2">Uncharacterized protein</fullName>
    </submittedName>
</protein>
<reference evidence="2 3" key="1">
    <citation type="submission" date="2024-12" db="EMBL/GenBank/DDBJ databases">
        <title>The unique morphological basis and parallel evolutionary history of personate flowers in Penstemon.</title>
        <authorList>
            <person name="Depatie T.H."/>
            <person name="Wessinger C.A."/>
        </authorList>
    </citation>
    <scope>NUCLEOTIDE SEQUENCE [LARGE SCALE GENOMIC DNA]</scope>
    <source>
        <strain evidence="2">WTNN_2</strain>
        <tissue evidence="2">Leaf</tissue>
    </source>
</reference>
<evidence type="ECO:0000256" key="1">
    <source>
        <dbReference type="SAM" id="MobiDB-lite"/>
    </source>
</evidence>
<feature type="compositionally biased region" description="Basic and acidic residues" evidence="1">
    <location>
        <begin position="158"/>
        <end position="174"/>
    </location>
</feature>
<organism evidence="2 3">
    <name type="scientific">Penstemon smallii</name>
    <dbReference type="NCBI Taxonomy" id="265156"/>
    <lineage>
        <taxon>Eukaryota</taxon>
        <taxon>Viridiplantae</taxon>
        <taxon>Streptophyta</taxon>
        <taxon>Embryophyta</taxon>
        <taxon>Tracheophyta</taxon>
        <taxon>Spermatophyta</taxon>
        <taxon>Magnoliopsida</taxon>
        <taxon>eudicotyledons</taxon>
        <taxon>Gunneridae</taxon>
        <taxon>Pentapetalae</taxon>
        <taxon>asterids</taxon>
        <taxon>lamiids</taxon>
        <taxon>Lamiales</taxon>
        <taxon>Plantaginaceae</taxon>
        <taxon>Cheloneae</taxon>
        <taxon>Penstemon</taxon>
    </lineage>
</organism>
<feature type="compositionally biased region" description="Basic and acidic residues" evidence="1">
    <location>
        <begin position="188"/>
        <end position="199"/>
    </location>
</feature>
<proteinExistence type="predicted"/>
<accession>A0ABD3TUC7</accession>
<evidence type="ECO:0000313" key="2">
    <source>
        <dbReference type="EMBL" id="KAL3840741.1"/>
    </source>
</evidence>
<feature type="region of interest" description="Disordered" evidence="1">
    <location>
        <begin position="158"/>
        <end position="205"/>
    </location>
</feature>
<comment type="caution">
    <text evidence="2">The sequence shown here is derived from an EMBL/GenBank/DDBJ whole genome shotgun (WGS) entry which is preliminary data.</text>
</comment>
<dbReference type="PANTHER" id="PTHR34190">
    <property type="entry name" value="EXPRESSED PROTEIN"/>
    <property type="match status" value="1"/>
</dbReference>
<keyword evidence="3" id="KW-1185">Reference proteome</keyword>
<name>A0ABD3TUC7_9LAMI</name>
<dbReference type="AlphaFoldDB" id="A0ABD3TUC7"/>
<sequence length="221" mass="25494">MGMVVAINNPHSFSHPIQRVGNKEYIYIYIVARKNLVEKIIQVMELDAEHTSNFMPAVIPRLDRLDRLLQLLEEKHSLLRRDFSGNNNNCAYTIGNDDCKTLTTVLEEVQHKGTLMERLSTLENRVLQLSLEMDEENTSKYSSSSTFQICSETTAKKDSDISIPSRQEREDHEPIIQPQEGASSAHEFVTKRRAQDKSKGGNQKRKIQRKWLGLFRFRLTC</sequence>
<dbReference type="PANTHER" id="PTHR34190:SF10">
    <property type="entry name" value="TERNARY COMPLEX FACTOR MIP1 LEUCINE-ZIPPER DOMAIN-CONTAINING PROTEIN"/>
    <property type="match status" value="1"/>
</dbReference>